<dbReference type="InterPro" id="IPR010275">
    <property type="entry name" value="MepK"/>
</dbReference>
<dbReference type="RefSeq" id="WP_096361625.1">
    <property type="nucleotide sequence ID" value="NZ_AP014879.1"/>
</dbReference>
<dbReference type="InterPro" id="IPR006311">
    <property type="entry name" value="TAT_signal"/>
</dbReference>
<evidence type="ECO:0000256" key="1">
    <source>
        <dbReference type="ARBA" id="ARBA00001947"/>
    </source>
</evidence>
<dbReference type="PANTHER" id="PTHR37425:SF1">
    <property type="entry name" value="OUTER MEMBRANE PROTEIN"/>
    <property type="match status" value="1"/>
</dbReference>
<dbReference type="InterPro" id="IPR009045">
    <property type="entry name" value="Zn_M74/Hedgehog-like"/>
</dbReference>
<dbReference type="SUPFAM" id="SSF55166">
    <property type="entry name" value="Hedgehog/DD-peptidase"/>
    <property type="match status" value="1"/>
</dbReference>
<sequence>MLSRRGFLRFSLGVGAGLVAVPALARVALPQTGERVLSFYNTHTGEQTRATYWADGEYVASELATLDRLLRDHRSGEVAAMDPRLFDILHDLQQLTAASGTFQVISGYRSPATNAQMHRNSGGVARNSLHTRGQAIDIRLAGVELRDLHRAALSLRAGGVGYYASSDFIHVDTGRVRTW</sequence>
<evidence type="ECO:0000256" key="5">
    <source>
        <dbReference type="ARBA" id="ARBA00022729"/>
    </source>
</evidence>
<evidence type="ECO:0000256" key="3">
    <source>
        <dbReference type="ARBA" id="ARBA00022670"/>
    </source>
</evidence>
<keyword evidence="3" id="KW-0645">Protease</keyword>
<keyword evidence="13" id="KW-1185">Reference proteome</keyword>
<evidence type="ECO:0000256" key="6">
    <source>
        <dbReference type="ARBA" id="ARBA00022801"/>
    </source>
</evidence>
<proteinExistence type="inferred from homology"/>
<comment type="similarity">
    <text evidence="10">Belongs to the peptidase M15 family.</text>
</comment>
<evidence type="ECO:0000256" key="11">
    <source>
        <dbReference type="ARBA" id="ARBA00093666"/>
    </source>
</evidence>
<dbReference type="GO" id="GO:0071555">
    <property type="term" value="P:cell wall organization"/>
    <property type="evidence" value="ECO:0007669"/>
    <property type="project" value="UniProtKB-KW"/>
</dbReference>
<evidence type="ECO:0000256" key="4">
    <source>
        <dbReference type="ARBA" id="ARBA00022723"/>
    </source>
</evidence>
<reference evidence="12 13" key="1">
    <citation type="submission" date="2015-05" db="EMBL/GenBank/DDBJ databases">
        <title>Complete genome sequence of a sulfur-oxidizing gammaproteobacterium strain HA5.</title>
        <authorList>
            <person name="Miura A."/>
            <person name="Kojima H."/>
            <person name="Fukui M."/>
        </authorList>
    </citation>
    <scope>NUCLEOTIDE SEQUENCE [LARGE SCALE GENOMIC DNA]</scope>
    <source>
        <strain evidence="12 13">HA5</strain>
    </source>
</reference>
<comment type="pathway">
    <text evidence="2">Cell wall biogenesis; cell wall polysaccharide biosynthesis.</text>
</comment>
<dbReference type="KEGG" id="slim:SCL_2654"/>
<dbReference type="AlphaFoldDB" id="A0A1B4XJH0"/>
<dbReference type="FunCoup" id="A0A1B4XJH0">
    <property type="interactions" value="17"/>
</dbReference>
<keyword evidence="4" id="KW-0479">Metal-binding</keyword>
<evidence type="ECO:0000313" key="12">
    <source>
        <dbReference type="EMBL" id="BAV34931.1"/>
    </source>
</evidence>
<evidence type="ECO:0000256" key="7">
    <source>
        <dbReference type="ARBA" id="ARBA00022833"/>
    </source>
</evidence>
<name>A0A1B4XJH0_9GAMM</name>
<evidence type="ECO:0000256" key="10">
    <source>
        <dbReference type="ARBA" id="ARBA00093448"/>
    </source>
</evidence>
<keyword evidence="6" id="KW-0378">Hydrolase</keyword>
<dbReference type="Gene3D" id="3.30.1380.10">
    <property type="match status" value="1"/>
</dbReference>
<dbReference type="InParanoid" id="A0A1B4XJH0"/>
<keyword evidence="8" id="KW-0482">Metalloprotease</keyword>
<dbReference type="Pfam" id="PF05951">
    <property type="entry name" value="Peptidase_M15_2"/>
    <property type="match status" value="1"/>
</dbReference>
<comment type="cofactor">
    <cofactor evidence="1">
        <name>Zn(2+)</name>
        <dbReference type="ChEBI" id="CHEBI:29105"/>
    </cofactor>
</comment>
<keyword evidence="9" id="KW-0961">Cell wall biogenesis/degradation</keyword>
<dbReference type="GO" id="GO:0006508">
    <property type="term" value="P:proteolysis"/>
    <property type="evidence" value="ECO:0007669"/>
    <property type="project" value="UniProtKB-KW"/>
</dbReference>
<keyword evidence="5" id="KW-0732">Signal</keyword>
<dbReference type="EMBL" id="AP014879">
    <property type="protein sequence ID" value="BAV34931.1"/>
    <property type="molecule type" value="Genomic_DNA"/>
</dbReference>
<accession>A0A1B4XJH0</accession>
<dbReference type="PROSITE" id="PS51318">
    <property type="entry name" value="TAT"/>
    <property type="match status" value="1"/>
</dbReference>
<dbReference type="GO" id="GO:0008237">
    <property type="term" value="F:metallopeptidase activity"/>
    <property type="evidence" value="ECO:0007669"/>
    <property type="project" value="UniProtKB-KW"/>
</dbReference>
<organism evidence="12 13">
    <name type="scientific">Sulfuricaulis limicola</name>
    <dbReference type="NCBI Taxonomy" id="1620215"/>
    <lineage>
        <taxon>Bacteria</taxon>
        <taxon>Pseudomonadati</taxon>
        <taxon>Pseudomonadota</taxon>
        <taxon>Gammaproteobacteria</taxon>
        <taxon>Acidiferrobacterales</taxon>
        <taxon>Acidiferrobacteraceae</taxon>
        <taxon>Sulfuricaulis</taxon>
    </lineage>
</organism>
<protein>
    <recommendedName>
        <fullName evidence="11">Murein endopeptidase K</fullName>
    </recommendedName>
</protein>
<evidence type="ECO:0000313" key="13">
    <source>
        <dbReference type="Proteomes" id="UP000243180"/>
    </source>
</evidence>
<evidence type="ECO:0000256" key="8">
    <source>
        <dbReference type="ARBA" id="ARBA00023049"/>
    </source>
</evidence>
<dbReference type="PANTHER" id="PTHR37425">
    <property type="match status" value="1"/>
</dbReference>
<evidence type="ECO:0000256" key="2">
    <source>
        <dbReference type="ARBA" id="ARBA00004776"/>
    </source>
</evidence>
<evidence type="ECO:0000256" key="9">
    <source>
        <dbReference type="ARBA" id="ARBA00023316"/>
    </source>
</evidence>
<dbReference type="CDD" id="cd14844">
    <property type="entry name" value="Zn-DD-carboxypeptidase_like"/>
    <property type="match status" value="1"/>
</dbReference>
<dbReference type="GO" id="GO:0046872">
    <property type="term" value="F:metal ion binding"/>
    <property type="evidence" value="ECO:0007669"/>
    <property type="project" value="UniProtKB-KW"/>
</dbReference>
<keyword evidence="7" id="KW-0862">Zinc</keyword>
<dbReference type="Proteomes" id="UP000243180">
    <property type="component" value="Chromosome"/>
</dbReference>
<dbReference type="OrthoDB" id="9782994at2"/>
<gene>
    <name evidence="12" type="ORF">SCL_2654</name>
</gene>